<protein>
    <submittedName>
        <fullName evidence="1">Polyamine oxidase</fullName>
    </submittedName>
</protein>
<evidence type="ECO:0000313" key="2">
    <source>
        <dbReference type="Proteomes" id="UP000075230"/>
    </source>
</evidence>
<proteinExistence type="predicted"/>
<reference evidence="2" key="2">
    <citation type="submission" date="2016-02" db="EMBL/GenBank/DDBJ databases">
        <title>Genome sequencing of Aspergillus luchuensis NBRC 4314.</title>
        <authorList>
            <person name="Yamada O."/>
        </authorList>
    </citation>
    <scope>NUCLEOTIDE SEQUENCE [LARGE SCALE GENOMIC DNA]</scope>
    <source>
        <strain evidence="2">RIB 2604</strain>
    </source>
</reference>
<reference evidence="1 2" key="1">
    <citation type="journal article" date="2016" name="DNA Res.">
        <title>Genome sequence of Aspergillus luchuensis NBRC 4314.</title>
        <authorList>
            <person name="Yamada O."/>
            <person name="Machida M."/>
            <person name="Hosoyama A."/>
            <person name="Goto M."/>
            <person name="Takahashi T."/>
            <person name="Futagami T."/>
            <person name="Yamagata Y."/>
            <person name="Takeuchi M."/>
            <person name="Kobayashi T."/>
            <person name="Koike H."/>
            <person name="Abe K."/>
            <person name="Asai K."/>
            <person name="Arita M."/>
            <person name="Fujita N."/>
            <person name="Fukuda K."/>
            <person name="Higa K."/>
            <person name="Horikawa H."/>
            <person name="Ishikawa T."/>
            <person name="Jinno K."/>
            <person name="Kato Y."/>
            <person name="Kirimura K."/>
            <person name="Mizutani O."/>
            <person name="Nakasone K."/>
            <person name="Sano M."/>
            <person name="Shiraishi Y."/>
            <person name="Tsukahara M."/>
            <person name="Gomi K."/>
        </authorList>
    </citation>
    <scope>NUCLEOTIDE SEQUENCE [LARGE SCALE GENOMIC DNA]</scope>
    <source>
        <strain evidence="1 2">RIB 2604</strain>
    </source>
</reference>
<dbReference type="EMBL" id="BCWF01000032">
    <property type="protein sequence ID" value="GAT30114.1"/>
    <property type="molecule type" value="Genomic_DNA"/>
</dbReference>
<comment type="caution">
    <text evidence="1">The sequence shown here is derived from an EMBL/GenBank/DDBJ whole genome shotgun (WGS) entry which is preliminary data.</text>
</comment>
<dbReference type="AlphaFoldDB" id="A0A146FWL2"/>
<accession>A0A146FWL2</accession>
<dbReference type="Proteomes" id="UP000075230">
    <property type="component" value="Unassembled WGS sequence"/>
</dbReference>
<name>A0A146FWL2_ASPKA</name>
<evidence type="ECO:0000313" key="1">
    <source>
        <dbReference type="EMBL" id="GAT30114.1"/>
    </source>
</evidence>
<organism evidence="1 2">
    <name type="scientific">Aspergillus kawachii</name>
    <name type="common">White koji mold</name>
    <name type="synonym">Aspergillus awamori var. kawachi</name>
    <dbReference type="NCBI Taxonomy" id="1069201"/>
    <lineage>
        <taxon>Eukaryota</taxon>
        <taxon>Fungi</taxon>
        <taxon>Dikarya</taxon>
        <taxon>Ascomycota</taxon>
        <taxon>Pezizomycotina</taxon>
        <taxon>Eurotiomycetes</taxon>
        <taxon>Eurotiomycetidae</taxon>
        <taxon>Eurotiales</taxon>
        <taxon>Aspergillaceae</taxon>
        <taxon>Aspergillus</taxon>
        <taxon>Aspergillus subgen. Circumdati</taxon>
    </lineage>
</organism>
<sequence length="109" mass="12632">MGTRYTELEDPKHITSDVENATVYHQTGEIPPELLVNALEAVSEADSKVLADAGIRLHHHLEDRTYRAALRRQGWNPKETNQYGNWPTIWHLTRSQQPRRKKLPRSIPQ</sequence>
<gene>
    <name evidence="1" type="ORF">RIB2604_03300860</name>
</gene>